<evidence type="ECO:0000256" key="5">
    <source>
        <dbReference type="ARBA" id="ARBA00022692"/>
    </source>
</evidence>
<dbReference type="InterPro" id="IPR007387">
    <property type="entry name" value="TRAP_DctQ"/>
</dbReference>
<dbReference type="PANTHER" id="PTHR35011:SF4">
    <property type="entry name" value="SLL1102 PROTEIN"/>
    <property type="match status" value="1"/>
</dbReference>
<dbReference type="GO" id="GO:0022857">
    <property type="term" value="F:transmembrane transporter activity"/>
    <property type="evidence" value="ECO:0007669"/>
    <property type="project" value="UniProtKB-UniRule"/>
</dbReference>
<dbReference type="Pfam" id="PF04290">
    <property type="entry name" value="DctQ"/>
    <property type="match status" value="1"/>
</dbReference>
<name>A0A5J6N9Z3_9PROT</name>
<reference evidence="12 13" key="1">
    <citation type="submission" date="2019-08" db="EMBL/GenBank/DDBJ databases">
        <title>Hyperibacter terrae gen. nov., sp. nov. and Hyperibacter viscosus sp. nov., two new members in the family Rhodospirillaceae isolated from the rhizosphere of Hypericum perforatum.</title>
        <authorList>
            <person name="Noviana Z."/>
        </authorList>
    </citation>
    <scope>NUCLEOTIDE SEQUENCE [LARGE SCALE GENOMIC DNA]</scope>
    <source>
        <strain evidence="12 13">R5959</strain>
    </source>
</reference>
<dbReference type="GO" id="GO:0005886">
    <property type="term" value="C:plasma membrane"/>
    <property type="evidence" value="ECO:0007669"/>
    <property type="project" value="UniProtKB-SubCell"/>
</dbReference>
<keyword evidence="3" id="KW-1003">Cell membrane</keyword>
<accession>A0A5J6N9Z3</accession>
<evidence type="ECO:0000256" key="4">
    <source>
        <dbReference type="ARBA" id="ARBA00022519"/>
    </source>
</evidence>
<evidence type="ECO:0000313" key="12">
    <source>
        <dbReference type="EMBL" id="QEX24416.1"/>
    </source>
</evidence>
<feature type="region of interest" description="Disordered" evidence="10">
    <location>
        <begin position="170"/>
        <end position="189"/>
    </location>
</feature>
<evidence type="ECO:0000256" key="7">
    <source>
        <dbReference type="ARBA" id="ARBA00023136"/>
    </source>
</evidence>
<keyword evidence="6 9" id="KW-1133">Transmembrane helix</keyword>
<dbReference type="Proteomes" id="UP000325797">
    <property type="component" value="Chromosome"/>
</dbReference>
<evidence type="ECO:0000256" key="10">
    <source>
        <dbReference type="SAM" id="MobiDB-lite"/>
    </source>
</evidence>
<keyword evidence="2 9" id="KW-0813">Transport</keyword>
<comment type="function">
    <text evidence="9">Part of the tripartite ATP-independent periplasmic (TRAP) transport system.</text>
</comment>
<dbReference type="PANTHER" id="PTHR35011">
    <property type="entry name" value="2,3-DIKETO-L-GULONATE TRAP TRANSPORTER SMALL PERMEASE PROTEIN YIAM"/>
    <property type="match status" value="1"/>
</dbReference>
<keyword evidence="5 9" id="KW-0812">Transmembrane</keyword>
<evidence type="ECO:0000256" key="1">
    <source>
        <dbReference type="ARBA" id="ARBA00004429"/>
    </source>
</evidence>
<evidence type="ECO:0000259" key="11">
    <source>
        <dbReference type="Pfam" id="PF04290"/>
    </source>
</evidence>
<proteinExistence type="inferred from homology"/>
<dbReference type="InterPro" id="IPR055348">
    <property type="entry name" value="DctQ"/>
</dbReference>
<evidence type="ECO:0000313" key="13">
    <source>
        <dbReference type="Proteomes" id="UP000325797"/>
    </source>
</evidence>
<comment type="subcellular location">
    <subcellularLocation>
        <location evidence="1 9">Cell inner membrane</location>
        <topology evidence="1 9">Multi-pass membrane protein</topology>
    </subcellularLocation>
</comment>
<dbReference type="AlphaFoldDB" id="A0A5J6N9Z3"/>
<evidence type="ECO:0000256" key="9">
    <source>
        <dbReference type="RuleBase" id="RU369079"/>
    </source>
</evidence>
<dbReference type="EMBL" id="CP042582">
    <property type="protein sequence ID" value="QEX24416.1"/>
    <property type="molecule type" value="Genomic_DNA"/>
</dbReference>
<keyword evidence="4 9" id="KW-0997">Cell inner membrane</keyword>
<evidence type="ECO:0000256" key="8">
    <source>
        <dbReference type="ARBA" id="ARBA00038436"/>
    </source>
</evidence>
<feature type="transmembrane region" description="Helical" evidence="9">
    <location>
        <begin position="89"/>
        <end position="111"/>
    </location>
</feature>
<feature type="transmembrane region" description="Helical" evidence="9">
    <location>
        <begin position="20"/>
        <end position="40"/>
    </location>
</feature>
<comment type="subunit">
    <text evidence="9">The complex comprises the extracytoplasmic solute receptor protein and the two transmembrane proteins.</text>
</comment>
<evidence type="ECO:0000256" key="6">
    <source>
        <dbReference type="ARBA" id="ARBA00022989"/>
    </source>
</evidence>
<protein>
    <recommendedName>
        <fullName evidence="9">TRAP transporter small permease protein</fullName>
    </recommendedName>
</protein>
<feature type="transmembrane region" description="Helical" evidence="9">
    <location>
        <begin position="131"/>
        <end position="148"/>
    </location>
</feature>
<keyword evidence="13" id="KW-1185">Reference proteome</keyword>
<gene>
    <name evidence="12" type="ORF">FRZ61_43570</name>
</gene>
<feature type="transmembrane region" description="Helical" evidence="9">
    <location>
        <begin position="52"/>
        <end position="68"/>
    </location>
</feature>
<evidence type="ECO:0000256" key="3">
    <source>
        <dbReference type="ARBA" id="ARBA00022475"/>
    </source>
</evidence>
<dbReference type="KEGG" id="hadh:FRZ61_43570"/>
<keyword evidence="7 9" id="KW-0472">Membrane</keyword>
<feature type="domain" description="Tripartite ATP-independent periplasmic transporters DctQ component" evidence="11">
    <location>
        <begin position="27"/>
        <end position="158"/>
    </location>
</feature>
<comment type="similarity">
    <text evidence="8 9">Belongs to the TRAP transporter small permease family.</text>
</comment>
<organism evidence="12 13">
    <name type="scientific">Hypericibacter adhaerens</name>
    <dbReference type="NCBI Taxonomy" id="2602016"/>
    <lineage>
        <taxon>Bacteria</taxon>
        <taxon>Pseudomonadati</taxon>
        <taxon>Pseudomonadota</taxon>
        <taxon>Alphaproteobacteria</taxon>
        <taxon>Rhodospirillales</taxon>
        <taxon>Dongiaceae</taxon>
        <taxon>Hypericibacter</taxon>
    </lineage>
</organism>
<sequence>MLGLSRAIDWINGHIGRLAYWGVLIAVLISAGNAMVRYVFDASSNAWLEIQWYLFSAVFLLCAGYTLLRNEHVRIDVIAGRLSKRTQTWIDILGSALFLLPMAAVIGWLSWPLVADSYLRHEISGDAGGLLRWPVKILIPIGFALLGLQGLSELIKRVAFLMGLVPDPAEKRPAHAAAAVSSRSEGDPS</sequence>
<evidence type="ECO:0000256" key="2">
    <source>
        <dbReference type="ARBA" id="ARBA00022448"/>
    </source>
</evidence>